<dbReference type="InterPro" id="IPR037546">
    <property type="entry name" value="SAC51-like"/>
</dbReference>
<dbReference type="EMBL" id="JAGKQH010000005">
    <property type="protein sequence ID" value="KAG6598719.1"/>
    <property type="molecule type" value="Genomic_DNA"/>
</dbReference>
<evidence type="ECO:0000313" key="3">
    <source>
        <dbReference type="Proteomes" id="UP000685013"/>
    </source>
</evidence>
<feature type="region of interest" description="Disordered" evidence="1">
    <location>
        <begin position="278"/>
        <end position="322"/>
    </location>
</feature>
<reference evidence="2 3" key="1">
    <citation type="journal article" date="2021" name="Hortic Res">
        <title>The domestication of Cucurbita argyrosperma as revealed by the genome of its wild relative.</title>
        <authorList>
            <person name="Barrera-Redondo J."/>
            <person name="Sanchez-de la Vega G."/>
            <person name="Aguirre-Liguori J.A."/>
            <person name="Castellanos-Morales G."/>
            <person name="Gutierrez-Guerrero Y.T."/>
            <person name="Aguirre-Dugua X."/>
            <person name="Aguirre-Planter E."/>
            <person name="Tenaillon M.I."/>
            <person name="Lira-Saade R."/>
            <person name="Eguiarte L.E."/>
        </authorList>
    </citation>
    <scope>NUCLEOTIDE SEQUENCE [LARGE SCALE GENOMIC DNA]</scope>
    <source>
        <strain evidence="2">JBR-2021</strain>
    </source>
</reference>
<feature type="region of interest" description="Disordered" evidence="1">
    <location>
        <begin position="346"/>
        <end position="371"/>
    </location>
</feature>
<feature type="compositionally biased region" description="Polar residues" evidence="1">
    <location>
        <begin position="291"/>
        <end position="304"/>
    </location>
</feature>
<feature type="non-terminal residue" evidence="2">
    <location>
        <position position="1"/>
    </location>
</feature>
<dbReference type="AlphaFoldDB" id="A0AAV6NLJ5"/>
<sequence>MVCQAASQTRFRALKHENGIAGSSTIIVRVIACFQPLQDCQAEYFQIRKLQSLVYNTLFLVKLNCFDWMGEAWEAGRPPKLLFDWQPSLLNSFGTVPNLGQSNPTASSIGNNMVITNRSYPGNSALKVPQSQAGLMNEPCNWFDCLGPSPQATLPVKSPIYHDKLAALTKGLSKEALAPLSSSGAQPKEFLVIDQSADKTTLVLCSGVGGPVQLLTSLSPQPTAPCKFNGEDTGKKRGFIYESKLVWSNDFSGNHVIEEQSEMQEDTEELNALLYSEDESEFDEDDDDEVTSTGHSPSTMTTKDQQYDCEEKNEEVASSAGSTKKRKIDRVYDVMSLMDTASSLMPRRSPEYEDDAESSCGNEGSRDIEDMDSSCINNKKMRKEKIRETVGILEGLIPNGKGKEAVVVLDKAIQYLKALRVKAEAAFGVNACC</sequence>
<accession>A0AAV6NLJ5</accession>
<keyword evidence="3" id="KW-1185">Reference proteome</keyword>
<organism evidence="2 3">
    <name type="scientific">Cucurbita argyrosperma subsp. sororia</name>
    <dbReference type="NCBI Taxonomy" id="37648"/>
    <lineage>
        <taxon>Eukaryota</taxon>
        <taxon>Viridiplantae</taxon>
        <taxon>Streptophyta</taxon>
        <taxon>Embryophyta</taxon>
        <taxon>Tracheophyta</taxon>
        <taxon>Spermatophyta</taxon>
        <taxon>Magnoliopsida</taxon>
        <taxon>eudicotyledons</taxon>
        <taxon>Gunneridae</taxon>
        <taxon>Pentapetalae</taxon>
        <taxon>rosids</taxon>
        <taxon>fabids</taxon>
        <taxon>Cucurbitales</taxon>
        <taxon>Cucurbitaceae</taxon>
        <taxon>Cucurbiteae</taxon>
        <taxon>Cucurbita</taxon>
    </lineage>
</organism>
<protein>
    <submittedName>
        <fullName evidence="2">Transcription factor basic helix-loop-helix 143</fullName>
    </submittedName>
</protein>
<dbReference type="Proteomes" id="UP000685013">
    <property type="component" value="Chromosome 5"/>
</dbReference>
<gene>
    <name evidence="2" type="primary">BHLH143</name>
    <name evidence="2" type="ORF">SDJN03_08497</name>
</gene>
<dbReference type="PANTHER" id="PTHR36066">
    <property type="entry name" value="TRANSCRIPTION FACTOR BHLH145"/>
    <property type="match status" value="1"/>
</dbReference>
<comment type="caution">
    <text evidence="2">The sequence shown here is derived from an EMBL/GenBank/DDBJ whole genome shotgun (WGS) entry which is preliminary data.</text>
</comment>
<name>A0AAV6NLJ5_9ROSI</name>
<dbReference type="Pfam" id="PF23173">
    <property type="entry name" value="bHLH_SAC51"/>
    <property type="match status" value="1"/>
</dbReference>
<dbReference type="PANTHER" id="PTHR36066:SF2">
    <property type="entry name" value="TRANSCRIPTION FACTOR BHLH145"/>
    <property type="match status" value="1"/>
</dbReference>
<proteinExistence type="predicted"/>
<evidence type="ECO:0000313" key="2">
    <source>
        <dbReference type="EMBL" id="KAG6598719.1"/>
    </source>
</evidence>
<evidence type="ECO:0000256" key="1">
    <source>
        <dbReference type="SAM" id="MobiDB-lite"/>
    </source>
</evidence>
<feature type="compositionally biased region" description="Acidic residues" evidence="1">
    <location>
        <begin position="278"/>
        <end position="290"/>
    </location>
</feature>